<evidence type="ECO:0000313" key="2">
    <source>
        <dbReference type="EMBL" id="GFT56370.1"/>
    </source>
</evidence>
<dbReference type="EMBL" id="BMAW01113297">
    <property type="protein sequence ID" value="GFT56370.1"/>
    <property type="molecule type" value="Genomic_DNA"/>
</dbReference>
<gene>
    <name evidence="2" type="primary">AVEN_165325_1</name>
    <name evidence="2" type="ORF">NPIL_573281</name>
</gene>
<feature type="compositionally biased region" description="Low complexity" evidence="1">
    <location>
        <begin position="479"/>
        <end position="498"/>
    </location>
</feature>
<feature type="compositionally biased region" description="Polar residues" evidence="1">
    <location>
        <begin position="210"/>
        <end position="222"/>
    </location>
</feature>
<comment type="caution">
    <text evidence="2">The sequence shown here is derived from an EMBL/GenBank/DDBJ whole genome shotgun (WGS) entry which is preliminary data.</text>
</comment>
<dbReference type="AlphaFoldDB" id="A0A8X6P7S8"/>
<dbReference type="Proteomes" id="UP000887013">
    <property type="component" value="Unassembled WGS sequence"/>
</dbReference>
<feature type="region of interest" description="Disordered" evidence="1">
    <location>
        <begin position="210"/>
        <end position="232"/>
    </location>
</feature>
<organism evidence="2 3">
    <name type="scientific">Nephila pilipes</name>
    <name type="common">Giant wood spider</name>
    <name type="synonym">Nephila maculata</name>
    <dbReference type="NCBI Taxonomy" id="299642"/>
    <lineage>
        <taxon>Eukaryota</taxon>
        <taxon>Metazoa</taxon>
        <taxon>Ecdysozoa</taxon>
        <taxon>Arthropoda</taxon>
        <taxon>Chelicerata</taxon>
        <taxon>Arachnida</taxon>
        <taxon>Araneae</taxon>
        <taxon>Araneomorphae</taxon>
        <taxon>Entelegynae</taxon>
        <taxon>Araneoidea</taxon>
        <taxon>Nephilidae</taxon>
        <taxon>Nephila</taxon>
    </lineage>
</organism>
<protein>
    <submittedName>
        <fullName evidence="2">Uncharacterized protein</fullName>
    </submittedName>
</protein>
<name>A0A8X6P7S8_NEPPI</name>
<evidence type="ECO:0000256" key="1">
    <source>
        <dbReference type="SAM" id="MobiDB-lite"/>
    </source>
</evidence>
<sequence length="549" mass="61242">MRQEMRTMSVPSDRDIYIINEVISTPKNDQPVDLRVRSAIQRENANTNREQDINDKSGKNLILASLLTSRSPPSSRIKYSASPHVYFPKVEQNVNNGKGPLPLNSVYLHEAPKYHEIPQSHFQDNKRSILDKLNIKRGFTEKLGRYKSWNVPTSHEQNIRNSSINSNIYDNLNGPSSSFRNIPKDIEIKLEPESSIDKEFVPNYRKFYSRCSNQSPTPQTSPEDAVQGSRDKNFDSCSIIRERLTSDTVIQPSQSSWKYPGYCPTGHLYRLLKQGSPENSTQSLKRKLTQPVDTNQNDSSKNKTLRCLLSSGKRLPPSNINNFQVPPLQQEKQKDFRAIKTEIKTEPFIDDKDEVQILYQESAHTKYHQAVDMSSHIVYCPQVIRAVPGNVLKGLLVSNNKITTQRPSSIVPTARPTTILAIPRPSTVLAPSRSANVLPASKSHNTLPTSRPLRPLAPAGPPNILPTAGSTNILPASGPPSSGSPGSESTSSGSTDSGVFSDNLTDDRRRVARVLSGRHVKTGTGASITTLRLLRQMILERKNKTDRKL</sequence>
<reference evidence="2" key="1">
    <citation type="submission" date="2020-08" db="EMBL/GenBank/DDBJ databases">
        <title>Multicomponent nature underlies the extraordinary mechanical properties of spider dragline silk.</title>
        <authorList>
            <person name="Kono N."/>
            <person name="Nakamura H."/>
            <person name="Mori M."/>
            <person name="Yoshida Y."/>
            <person name="Ohtoshi R."/>
            <person name="Malay A.D."/>
            <person name="Moran D.A.P."/>
            <person name="Tomita M."/>
            <person name="Numata K."/>
            <person name="Arakawa K."/>
        </authorList>
    </citation>
    <scope>NUCLEOTIDE SEQUENCE</scope>
</reference>
<evidence type="ECO:0000313" key="3">
    <source>
        <dbReference type="Proteomes" id="UP000887013"/>
    </source>
</evidence>
<proteinExistence type="predicted"/>
<keyword evidence="3" id="KW-1185">Reference proteome</keyword>
<dbReference type="OrthoDB" id="6431076at2759"/>
<feature type="region of interest" description="Disordered" evidence="1">
    <location>
        <begin position="276"/>
        <end position="301"/>
    </location>
</feature>
<accession>A0A8X6P7S8</accession>
<feature type="region of interest" description="Disordered" evidence="1">
    <location>
        <begin position="437"/>
        <end position="505"/>
    </location>
</feature>